<organism evidence="2 3">
    <name type="scientific">Candidatus Methanofastidiosum methylothiophilum</name>
    <dbReference type="NCBI Taxonomy" id="1705564"/>
    <lineage>
        <taxon>Archaea</taxon>
        <taxon>Methanobacteriati</taxon>
        <taxon>Methanobacteriota</taxon>
        <taxon>Stenosarchaea group</taxon>
        <taxon>Candidatus Methanofastidiosia</taxon>
        <taxon>Candidatus Methanofastidiosales</taxon>
        <taxon>Candidatus Methanofastidiosaceae</taxon>
        <taxon>Candidatus Methanofastidiosum</taxon>
    </lineage>
</organism>
<sequence length="95" mass="10925">MFSDIFNILVILQVSGSFLGMLGSYLNKNIRMEYKINGFISWLISNTILLIWSFAIGAYWISAMYIFFTYTAIDGLRSHTTLIKNDKDVKFDPPV</sequence>
<reference evidence="2 3" key="1">
    <citation type="journal article" date="2016" name="ISME J.">
        <title>Chasing the elusive Euryarchaeota class WSA2: genomes reveal a uniquely fastidious methyl-reducing methanogen.</title>
        <authorList>
            <person name="Nobu M.K."/>
            <person name="Narihiro T."/>
            <person name="Kuroda K."/>
            <person name="Mei R."/>
            <person name="Liu W.T."/>
        </authorList>
    </citation>
    <scope>NUCLEOTIDE SEQUENCE [LARGE SCALE GENOMIC DNA]</scope>
    <source>
        <strain evidence="2">U1lsi0528_Bin055</strain>
    </source>
</reference>
<evidence type="ECO:0000313" key="2">
    <source>
        <dbReference type="EMBL" id="KYC48972.1"/>
    </source>
</evidence>
<name>A0A150IVJ5_9EURY</name>
<gene>
    <name evidence="2" type="ORF">AMQ22_01765</name>
</gene>
<comment type="caution">
    <text evidence="2">The sequence shown here is derived from an EMBL/GenBank/DDBJ whole genome shotgun (WGS) entry which is preliminary data.</text>
</comment>
<feature type="transmembrane region" description="Helical" evidence="1">
    <location>
        <begin position="6"/>
        <end position="27"/>
    </location>
</feature>
<dbReference type="AlphaFoldDB" id="A0A150IVJ5"/>
<dbReference type="EMBL" id="LNGC01000114">
    <property type="protein sequence ID" value="KYC48972.1"/>
    <property type="molecule type" value="Genomic_DNA"/>
</dbReference>
<keyword evidence="1" id="KW-1133">Transmembrane helix</keyword>
<proteinExistence type="predicted"/>
<evidence type="ECO:0000313" key="3">
    <source>
        <dbReference type="Proteomes" id="UP000075398"/>
    </source>
</evidence>
<protein>
    <submittedName>
        <fullName evidence="2">Uncharacterized protein</fullName>
    </submittedName>
</protein>
<accession>A0A150IVJ5</accession>
<keyword evidence="1" id="KW-0812">Transmembrane</keyword>
<evidence type="ECO:0000256" key="1">
    <source>
        <dbReference type="SAM" id="Phobius"/>
    </source>
</evidence>
<dbReference type="Proteomes" id="UP000075398">
    <property type="component" value="Unassembled WGS sequence"/>
</dbReference>
<feature type="transmembrane region" description="Helical" evidence="1">
    <location>
        <begin position="39"/>
        <end position="61"/>
    </location>
</feature>
<keyword evidence="1" id="KW-0472">Membrane</keyword>